<organism evidence="13 14">
    <name type="scientific">Burkholderia ubonensis</name>
    <dbReference type="NCBI Taxonomy" id="101571"/>
    <lineage>
        <taxon>Bacteria</taxon>
        <taxon>Pseudomonadati</taxon>
        <taxon>Pseudomonadota</taxon>
        <taxon>Betaproteobacteria</taxon>
        <taxon>Burkholderiales</taxon>
        <taxon>Burkholderiaceae</taxon>
        <taxon>Burkholderia</taxon>
        <taxon>Burkholderia cepacia complex</taxon>
    </lineage>
</organism>
<gene>
    <name evidence="13" type="ORF">BGV66_23455</name>
</gene>
<evidence type="ECO:0000313" key="14">
    <source>
        <dbReference type="Proteomes" id="UP000183667"/>
    </source>
</evidence>
<keyword evidence="4" id="KW-1003">Cell membrane</keyword>
<dbReference type="AlphaFoldDB" id="A0ABD6PYL7"/>
<evidence type="ECO:0000256" key="9">
    <source>
        <dbReference type="ARBA" id="ARBA00037216"/>
    </source>
</evidence>
<evidence type="ECO:0000256" key="6">
    <source>
        <dbReference type="ARBA" id="ARBA00022692"/>
    </source>
</evidence>
<evidence type="ECO:0000256" key="3">
    <source>
        <dbReference type="ARBA" id="ARBA00022448"/>
    </source>
</evidence>
<comment type="caution">
    <text evidence="13">The sequence shown here is derived from an EMBL/GenBank/DDBJ whole genome shotgun (WGS) entry which is preliminary data.</text>
</comment>
<evidence type="ECO:0000256" key="10">
    <source>
        <dbReference type="ARBA" id="ARBA00039580"/>
    </source>
</evidence>
<dbReference type="PROSITE" id="PS50928">
    <property type="entry name" value="ABC_TM1"/>
    <property type="match status" value="1"/>
</dbReference>
<feature type="transmembrane region" description="Helical" evidence="11">
    <location>
        <begin position="138"/>
        <end position="157"/>
    </location>
</feature>
<dbReference type="SUPFAM" id="SSF161098">
    <property type="entry name" value="MetI-like"/>
    <property type="match status" value="1"/>
</dbReference>
<sequence length="277" mass="29987">MQGREAGVRNVREFPGLRTLAWVFFLFLYAPIVALVALSFNNGGSATVWQGFGLSGYVTVLHDAAAFAAARTSFAIAALAATMSSLIAIPTALHLWNNSRRTADFTGILVASPLLVPEIVLALGTLILFSIVAVKLDFWTIVFGHTVFCLPFAYLPIRGSLSRIDPSYLEAAADLGANRWRVFRQIVWPLIRTGVAAGFALAFVVSIDDFVTTYFLSGTATTTLPMYIYGLITRGVKPNVNALATIVLFFSFGAALLSVWLSRAANSEKQLSILERA</sequence>
<keyword evidence="3 11" id="KW-0813">Transport</keyword>
<evidence type="ECO:0000256" key="1">
    <source>
        <dbReference type="ARBA" id="ARBA00004429"/>
    </source>
</evidence>
<comment type="subcellular location">
    <subcellularLocation>
        <location evidence="1">Cell inner membrane</location>
        <topology evidence="1">Multi-pass membrane protein</topology>
    </subcellularLocation>
    <subcellularLocation>
        <location evidence="11">Cell membrane</location>
        <topology evidence="11">Multi-pass membrane protein</topology>
    </subcellularLocation>
</comment>
<dbReference type="Proteomes" id="UP000183667">
    <property type="component" value="Unassembled WGS sequence"/>
</dbReference>
<feature type="transmembrane region" description="Helical" evidence="11">
    <location>
        <begin position="20"/>
        <end position="40"/>
    </location>
</feature>
<dbReference type="CDD" id="cd06261">
    <property type="entry name" value="TM_PBP2"/>
    <property type="match status" value="1"/>
</dbReference>
<dbReference type="InterPro" id="IPR000515">
    <property type="entry name" value="MetI-like"/>
</dbReference>
<dbReference type="InterPro" id="IPR035906">
    <property type="entry name" value="MetI-like_sf"/>
</dbReference>
<feature type="transmembrane region" description="Helical" evidence="11">
    <location>
        <begin position="186"/>
        <end position="207"/>
    </location>
</feature>
<feature type="transmembrane region" description="Helical" evidence="11">
    <location>
        <begin position="213"/>
        <end position="232"/>
    </location>
</feature>
<evidence type="ECO:0000259" key="12">
    <source>
        <dbReference type="PROSITE" id="PS50928"/>
    </source>
</evidence>
<evidence type="ECO:0000256" key="8">
    <source>
        <dbReference type="ARBA" id="ARBA00023136"/>
    </source>
</evidence>
<evidence type="ECO:0000256" key="4">
    <source>
        <dbReference type="ARBA" id="ARBA00022475"/>
    </source>
</evidence>
<dbReference type="Pfam" id="PF00528">
    <property type="entry name" value="BPD_transp_1"/>
    <property type="match status" value="1"/>
</dbReference>
<dbReference type="InterPro" id="IPR051789">
    <property type="entry name" value="Bact_Polyamine_Transport"/>
</dbReference>
<evidence type="ECO:0000313" key="13">
    <source>
        <dbReference type="EMBL" id="OJA43729.1"/>
    </source>
</evidence>
<dbReference type="PANTHER" id="PTHR43848">
    <property type="entry name" value="PUTRESCINE TRANSPORT SYSTEM PERMEASE PROTEIN POTI"/>
    <property type="match status" value="1"/>
</dbReference>
<keyword evidence="7 11" id="KW-1133">Transmembrane helix</keyword>
<feature type="transmembrane region" description="Helical" evidence="11">
    <location>
        <begin position="239"/>
        <end position="261"/>
    </location>
</feature>
<name>A0ABD6PYL7_9BURK</name>
<evidence type="ECO:0000256" key="2">
    <source>
        <dbReference type="ARBA" id="ARBA00007069"/>
    </source>
</evidence>
<evidence type="ECO:0000256" key="11">
    <source>
        <dbReference type="RuleBase" id="RU363032"/>
    </source>
</evidence>
<keyword evidence="5" id="KW-0997">Cell inner membrane</keyword>
<comment type="similarity">
    <text evidence="2">Belongs to the binding-protein-dependent transport system permease family. CysTW subfamily.</text>
</comment>
<dbReference type="Gene3D" id="1.10.3720.10">
    <property type="entry name" value="MetI-like"/>
    <property type="match status" value="1"/>
</dbReference>
<dbReference type="EMBL" id="MEAU01000035">
    <property type="protein sequence ID" value="OJA43729.1"/>
    <property type="molecule type" value="Genomic_DNA"/>
</dbReference>
<comment type="function">
    <text evidence="9">Required for the activity of the bacterial periplasmic transport system of putrescine and spermidine.</text>
</comment>
<proteinExistence type="inferred from homology"/>
<accession>A0ABD6PYL7</accession>
<keyword evidence="8 11" id="KW-0472">Membrane</keyword>
<feature type="transmembrane region" description="Helical" evidence="11">
    <location>
        <begin position="108"/>
        <end position="132"/>
    </location>
</feature>
<reference evidence="14" key="1">
    <citation type="submission" date="2016-08" db="EMBL/GenBank/DDBJ databases">
        <title>Population biology and virulence potential of Burkholderia ubonensis.</title>
        <authorList>
            <person name="Price E.P."/>
            <person name="Currie B.J."/>
            <person name="Wagner D.M."/>
        </authorList>
    </citation>
    <scope>NUCLEOTIDE SEQUENCE [LARGE SCALE GENOMIC DNA]</scope>
    <source>
        <strain evidence="14">MSMB0103</strain>
    </source>
</reference>
<feature type="transmembrane region" description="Helical" evidence="11">
    <location>
        <begin position="76"/>
        <end position="96"/>
    </location>
</feature>
<evidence type="ECO:0000256" key="7">
    <source>
        <dbReference type="ARBA" id="ARBA00022989"/>
    </source>
</evidence>
<feature type="domain" description="ABC transmembrane type-1" evidence="12">
    <location>
        <begin position="70"/>
        <end position="258"/>
    </location>
</feature>
<dbReference type="PANTHER" id="PTHR43848:SF5">
    <property type="entry name" value="SPERMIDINE_PUTRESCINE TRANSPORT SYSTEM PERMEASE PROTEIN POTC"/>
    <property type="match status" value="1"/>
</dbReference>
<protein>
    <recommendedName>
        <fullName evidence="10">Spermidine/putrescine transport system permease protein PotC</fullName>
    </recommendedName>
</protein>
<dbReference type="GO" id="GO:0005886">
    <property type="term" value="C:plasma membrane"/>
    <property type="evidence" value="ECO:0007669"/>
    <property type="project" value="UniProtKB-SubCell"/>
</dbReference>
<evidence type="ECO:0000256" key="5">
    <source>
        <dbReference type="ARBA" id="ARBA00022519"/>
    </source>
</evidence>
<keyword evidence="6 11" id="KW-0812">Transmembrane</keyword>